<gene>
    <name evidence="1" type="ORF">MMYC01_200619</name>
</gene>
<keyword evidence="2" id="KW-1185">Reference proteome</keyword>
<evidence type="ECO:0000313" key="1">
    <source>
        <dbReference type="EMBL" id="KXX82894.1"/>
    </source>
</evidence>
<dbReference type="Proteomes" id="UP000078237">
    <property type="component" value="Unassembled WGS sequence"/>
</dbReference>
<reference evidence="1 2" key="1">
    <citation type="journal article" date="2016" name="Genome Announc.">
        <title>Genome Sequence of Madurella mycetomatis mm55, Isolated from a Human Mycetoma Case in Sudan.</title>
        <authorList>
            <person name="Smit S."/>
            <person name="Derks M.F."/>
            <person name="Bervoets S."/>
            <person name="Fahal A."/>
            <person name="van Leeuwen W."/>
            <person name="van Belkum A."/>
            <person name="van de Sande W.W."/>
        </authorList>
    </citation>
    <scope>NUCLEOTIDE SEQUENCE [LARGE SCALE GENOMIC DNA]</scope>
    <source>
        <strain evidence="2">mm55</strain>
    </source>
</reference>
<accession>A0A175WJ50</accession>
<dbReference type="AlphaFoldDB" id="A0A175WJ50"/>
<proteinExistence type="predicted"/>
<protein>
    <submittedName>
        <fullName evidence="1">Endothiapepsin</fullName>
    </submittedName>
</protein>
<sequence>MISVKQARNPNFVRNDPVALGKIYRKYGVPLPAGLAAAVAGILGRKVYGQRDDNPRSERCRVLGAGIDWHFCKGAQSCL</sequence>
<name>A0A175WJ50_9PEZI</name>
<organism evidence="1 2">
    <name type="scientific">Madurella mycetomatis</name>
    <dbReference type="NCBI Taxonomy" id="100816"/>
    <lineage>
        <taxon>Eukaryota</taxon>
        <taxon>Fungi</taxon>
        <taxon>Dikarya</taxon>
        <taxon>Ascomycota</taxon>
        <taxon>Pezizomycotina</taxon>
        <taxon>Sordariomycetes</taxon>
        <taxon>Sordariomycetidae</taxon>
        <taxon>Sordariales</taxon>
        <taxon>Sordariales incertae sedis</taxon>
        <taxon>Madurella</taxon>
    </lineage>
</organism>
<evidence type="ECO:0000313" key="2">
    <source>
        <dbReference type="Proteomes" id="UP000078237"/>
    </source>
</evidence>
<comment type="caution">
    <text evidence="1">The sequence shown here is derived from an EMBL/GenBank/DDBJ whole genome shotgun (WGS) entry which is preliminary data.</text>
</comment>
<dbReference type="VEuPathDB" id="FungiDB:MMYC01_200619"/>
<dbReference type="EMBL" id="LCTW02000006">
    <property type="protein sequence ID" value="KXX82894.1"/>
    <property type="molecule type" value="Genomic_DNA"/>
</dbReference>